<comment type="caution">
    <text evidence="1">The sequence shown here is derived from an EMBL/GenBank/DDBJ whole genome shotgun (WGS) entry which is preliminary data.</text>
</comment>
<reference evidence="2" key="2">
    <citation type="journal article" date="2018" name="Mol. Plant Microbe Interact.">
        <title>Genome sequence resources for the wheat stripe rust pathogen (Puccinia striiformis f. sp. tritici) and the barley stripe rust pathogen (Puccinia striiformis f. sp. hordei).</title>
        <authorList>
            <person name="Xia C."/>
            <person name="Wang M."/>
            <person name="Yin C."/>
            <person name="Cornejo O.E."/>
            <person name="Hulbert S.H."/>
            <person name="Chen X."/>
        </authorList>
    </citation>
    <scope>NUCLEOTIDE SEQUENCE [LARGE SCALE GENOMIC DNA]</scope>
    <source>
        <strain evidence="2">93-210</strain>
    </source>
</reference>
<name>A0ACC0ELF3_9BASI</name>
<accession>A0ACC0ELF3</accession>
<proteinExistence type="predicted"/>
<evidence type="ECO:0000313" key="1">
    <source>
        <dbReference type="EMBL" id="KAI7955235.1"/>
    </source>
</evidence>
<organism evidence="1 2">
    <name type="scientific">Puccinia striiformis f. sp. tritici</name>
    <dbReference type="NCBI Taxonomy" id="168172"/>
    <lineage>
        <taxon>Eukaryota</taxon>
        <taxon>Fungi</taxon>
        <taxon>Dikarya</taxon>
        <taxon>Basidiomycota</taxon>
        <taxon>Pucciniomycotina</taxon>
        <taxon>Pucciniomycetes</taxon>
        <taxon>Pucciniales</taxon>
        <taxon>Pucciniaceae</taxon>
        <taxon>Puccinia</taxon>
    </lineage>
</organism>
<sequence length="422" mass="47559">MYSHEPSIVEFGQSKMSEKESLDACATFMCNPAGVYLSDNDVHNIQSHSLIDIYAHVVTTFSHRKMRKKAPVVEPTLGSGSRCEVNTFFDEKFNEKSRFEPRAQHPSLPYAERPAIFFEPRPSFSSSTPLHIMDLLPVFHGKIQSPITHITSELLLVYSQVSAKTLLPAVDVEDGRTYCDWCQKYVLDVEVHNRILHSRSPICGEWFSDRDAVIRHYRSSHPDLYCNDTTMHSASIHGANGVRCANAACGRMFRTRGALVQHLESGTCELGVDMGEVDKFFSGCCDKTNLFSDKNLSAPGTQTDNVPHDETSDAVHNPYRCPSRKCRRKRFFSLTRLTIHLETGCCGLRLPYEISKLIDHLIDITDRLFLIDLQYRQRDSALEVTSLVDSFSGNVIDGAPILTDPVLKKLPPQTWPDCLSIT</sequence>
<reference evidence="1 2" key="3">
    <citation type="journal article" date="2022" name="Microbiol. Spectr.">
        <title>Folding features and dynamics of 3D genome architecture in plant fungal pathogens.</title>
        <authorList>
            <person name="Xia C."/>
        </authorList>
    </citation>
    <scope>NUCLEOTIDE SEQUENCE [LARGE SCALE GENOMIC DNA]</scope>
    <source>
        <strain evidence="1 2">93-210</strain>
    </source>
</reference>
<gene>
    <name evidence="1" type="ORF">MJO28_005635</name>
</gene>
<evidence type="ECO:0000313" key="2">
    <source>
        <dbReference type="Proteomes" id="UP001060170"/>
    </source>
</evidence>
<dbReference type="Proteomes" id="UP001060170">
    <property type="component" value="Chromosome 5"/>
</dbReference>
<reference evidence="2" key="1">
    <citation type="journal article" date="2018" name="BMC Genomics">
        <title>Genomic insights into host adaptation between the wheat stripe rust pathogen (Puccinia striiformis f. sp. tritici) and the barley stripe rust pathogen (Puccinia striiformis f. sp. hordei).</title>
        <authorList>
            <person name="Xia C."/>
            <person name="Wang M."/>
            <person name="Yin C."/>
            <person name="Cornejo O.E."/>
            <person name="Hulbert S.H."/>
            <person name="Chen X."/>
        </authorList>
    </citation>
    <scope>NUCLEOTIDE SEQUENCE [LARGE SCALE GENOMIC DNA]</scope>
    <source>
        <strain evidence="2">93-210</strain>
    </source>
</reference>
<protein>
    <submittedName>
        <fullName evidence="1">Uncharacterized protein</fullName>
    </submittedName>
</protein>
<keyword evidence="2" id="KW-1185">Reference proteome</keyword>
<dbReference type="EMBL" id="CM045869">
    <property type="protein sequence ID" value="KAI7955235.1"/>
    <property type="molecule type" value="Genomic_DNA"/>
</dbReference>